<feature type="binding site" evidence="5">
    <location>
        <position position="94"/>
    </location>
    <ligand>
        <name>substrate</name>
    </ligand>
</feature>
<feature type="signal peptide" evidence="6">
    <location>
        <begin position="1"/>
        <end position="36"/>
    </location>
</feature>
<dbReference type="GO" id="GO:0000287">
    <property type="term" value="F:magnesium ion binding"/>
    <property type="evidence" value="ECO:0007669"/>
    <property type="project" value="UniProtKB-UniRule"/>
</dbReference>
<comment type="function">
    <text evidence="5">Catalyzes the hydrolysis of inorganic pyrophosphate (PPi) forming two phosphate ions.</text>
</comment>
<dbReference type="PROSITE" id="PS00387">
    <property type="entry name" value="PPASE"/>
    <property type="match status" value="1"/>
</dbReference>
<dbReference type="EMBL" id="JAAXZB010000001">
    <property type="protein sequence ID" value="NKW09033.1"/>
    <property type="molecule type" value="Genomic_DNA"/>
</dbReference>
<gene>
    <name evidence="5" type="primary">ppa</name>
    <name evidence="7" type="ORF">HGG76_01355</name>
</gene>
<feature type="chain" id="PRO_5031423117" description="Inorganic pyrophosphatase" evidence="6">
    <location>
        <begin position="37"/>
        <end position="216"/>
    </location>
</feature>
<feature type="binding site" evidence="5">
    <location>
        <position position="109"/>
    </location>
    <ligand>
        <name>Mg(2+)</name>
        <dbReference type="ChEBI" id="CHEBI:18420"/>
        <label>1</label>
    </ligand>
</feature>
<evidence type="ECO:0000256" key="4">
    <source>
        <dbReference type="ARBA" id="ARBA00022842"/>
    </source>
</evidence>
<feature type="binding site" evidence="5">
    <location>
        <position position="141"/>
    </location>
    <ligand>
        <name>Mg(2+)</name>
        <dbReference type="ChEBI" id="CHEBI:18420"/>
        <label>1</label>
    </ligand>
</feature>
<dbReference type="InterPro" id="IPR036649">
    <property type="entry name" value="Pyrophosphatase_sf"/>
</dbReference>
<feature type="binding site" evidence="5">
    <location>
        <position position="180"/>
    </location>
    <ligand>
        <name>substrate</name>
    </ligand>
</feature>
<dbReference type="GO" id="GO:0005737">
    <property type="term" value="C:cytoplasm"/>
    <property type="evidence" value="ECO:0007669"/>
    <property type="project" value="UniProtKB-SubCell"/>
</dbReference>
<comment type="similarity">
    <text evidence="5">Belongs to the PPase family.</text>
</comment>
<feature type="binding site" evidence="5">
    <location>
        <position position="104"/>
    </location>
    <ligand>
        <name>Mg(2+)</name>
        <dbReference type="ChEBI" id="CHEBI:18420"/>
        <label>1</label>
    </ligand>
</feature>
<dbReference type="GO" id="GO:0004427">
    <property type="term" value="F:inorganic diphosphate phosphatase activity"/>
    <property type="evidence" value="ECO:0007669"/>
    <property type="project" value="UniProtKB-UniRule"/>
</dbReference>
<evidence type="ECO:0000256" key="6">
    <source>
        <dbReference type="SAM" id="SignalP"/>
    </source>
</evidence>
<evidence type="ECO:0000256" key="3">
    <source>
        <dbReference type="ARBA" id="ARBA00022801"/>
    </source>
</evidence>
<dbReference type="GO" id="GO:0006796">
    <property type="term" value="P:phosphate-containing compound metabolic process"/>
    <property type="evidence" value="ECO:0007669"/>
    <property type="project" value="InterPro"/>
</dbReference>
<dbReference type="InterPro" id="IPR008162">
    <property type="entry name" value="Pyrophosphatase"/>
</dbReference>
<comment type="caution">
    <text evidence="7">The sequence shown here is derived from an EMBL/GenBank/DDBJ whole genome shotgun (WGS) entry which is preliminary data.</text>
</comment>
<feature type="binding site" evidence="5">
    <location>
        <position position="82"/>
    </location>
    <ligand>
        <name>substrate</name>
    </ligand>
</feature>
<comment type="subunit">
    <text evidence="5">Homohexamer.</text>
</comment>
<evidence type="ECO:0000256" key="5">
    <source>
        <dbReference type="HAMAP-Rule" id="MF_00209"/>
    </source>
</evidence>
<evidence type="ECO:0000256" key="1">
    <source>
        <dbReference type="ARBA" id="ARBA00001946"/>
    </source>
</evidence>
<proteinExistence type="inferred from homology"/>
<dbReference type="Proteomes" id="UP000558475">
    <property type="component" value="Unassembled WGS sequence"/>
</dbReference>
<accession>A0A7X6FNG0</accession>
<reference evidence="7 8" key="1">
    <citation type="submission" date="2020-04" db="EMBL/GenBank/DDBJ databases">
        <title>Whole genome sequencing of clinical and environmental type strains of Ochrobactrum.</title>
        <authorList>
            <person name="Dharne M."/>
        </authorList>
    </citation>
    <scope>NUCLEOTIDE SEQUENCE [LARGE SCALE GENOMIC DNA]</scope>
    <source>
        <strain evidence="7 8">DSM 13340</strain>
    </source>
</reference>
<feature type="binding site" evidence="5">
    <location>
        <position position="68"/>
    </location>
    <ligand>
        <name>substrate</name>
    </ligand>
</feature>
<keyword evidence="6" id="KW-0732">Signal</keyword>
<dbReference type="PANTHER" id="PTHR10286">
    <property type="entry name" value="INORGANIC PYROPHOSPHATASE"/>
    <property type="match status" value="1"/>
</dbReference>
<keyword evidence="2 5" id="KW-0479">Metal-binding</keyword>
<evidence type="ECO:0000313" key="8">
    <source>
        <dbReference type="Proteomes" id="UP000558475"/>
    </source>
</evidence>
<keyword evidence="3 5" id="KW-0378">Hydrolase</keyword>
<evidence type="ECO:0000256" key="2">
    <source>
        <dbReference type="ARBA" id="ARBA00022723"/>
    </source>
</evidence>
<dbReference type="CDD" id="cd00412">
    <property type="entry name" value="pyrophosphatase"/>
    <property type="match status" value="1"/>
</dbReference>
<organism evidence="7 8">
    <name type="scientific">Brucella tritici</name>
    <dbReference type="NCBI Taxonomy" id="94626"/>
    <lineage>
        <taxon>Bacteria</taxon>
        <taxon>Pseudomonadati</taxon>
        <taxon>Pseudomonadota</taxon>
        <taxon>Alphaproteobacteria</taxon>
        <taxon>Hyphomicrobiales</taxon>
        <taxon>Brucellaceae</taxon>
        <taxon>Brucella/Ochrobactrum group</taxon>
        <taxon>Brucella</taxon>
    </lineage>
</organism>
<sequence length="216" mass="23719">MALGTRACFTQARRSSHEKLLLAAAIALTAATAASASEYVSFLDYPQKEQDGTEFFTAIEIPQGSFTKYEIDDKTGHIVVDRYQSMPVIYPANYGSITSTLAGDGDPLDALIYTREPIVPGAIIKVRPIGVLKMIDGGDQDDKIVAVPTTDIDPTYDNIKEITDLPKIEQQRLEAFFRVYKQLPEGRKVVELGGFDNAEAARNEIAKAIKAFAEKK</sequence>
<feature type="binding site" evidence="5">
    <location>
        <position position="109"/>
    </location>
    <ligand>
        <name>Mg(2+)</name>
        <dbReference type="ChEBI" id="CHEBI:18420"/>
        <label>2</label>
    </ligand>
</feature>
<keyword evidence="5" id="KW-0963">Cytoplasm</keyword>
<dbReference type="HAMAP" id="MF_00209">
    <property type="entry name" value="Inorganic_PPase"/>
    <property type="match status" value="1"/>
</dbReference>
<dbReference type="SUPFAM" id="SSF50324">
    <property type="entry name" value="Inorganic pyrophosphatase"/>
    <property type="match status" value="1"/>
</dbReference>
<comment type="catalytic activity">
    <reaction evidence="5">
        <text>diphosphate + H2O = 2 phosphate + H(+)</text>
        <dbReference type="Rhea" id="RHEA:24576"/>
        <dbReference type="ChEBI" id="CHEBI:15377"/>
        <dbReference type="ChEBI" id="CHEBI:15378"/>
        <dbReference type="ChEBI" id="CHEBI:33019"/>
        <dbReference type="ChEBI" id="CHEBI:43474"/>
        <dbReference type="EC" id="3.6.1.1"/>
    </reaction>
</comment>
<dbReference type="Gene3D" id="3.90.80.10">
    <property type="entry name" value="Inorganic pyrophosphatase"/>
    <property type="match status" value="1"/>
</dbReference>
<protein>
    <recommendedName>
        <fullName evidence="5">Inorganic pyrophosphatase</fullName>
        <ecNumber evidence="5">3.6.1.1</ecNumber>
    </recommendedName>
    <alternativeName>
        <fullName evidence="5">Pyrophosphate phospho-hydrolase</fullName>
        <shortName evidence="5">PPase</shortName>
    </alternativeName>
</protein>
<keyword evidence="4 5" id="KW-0460">Magnesium</keyword>
<comment type="cofactor">
    <cofactor evidence="1 5">
        <name>Mg(2+)</name>
        <dbReference type="ChEBI" id="CHEBI:18420"/>
    </cofactor>
</comment>
<comment type="subcellular location">
    <subcellularLocation>
        <location evidence="5">Cytoplasm</location>
    </subcellularLocation>
</comment>
<dbReference type="Pfam" id="PF00719">
    <property type="entry name" value="Pyrophosphatase"/>
    <property type="match status" value="1"/>
</dbReference>
<evidence type="ECO:0000313" key="7">
    <source>
        <dbReference type="EMBL" id="NKW09033.1"/>
    </source>
</evidence>
<dbReference type="EC" id="3.6.1.1" evidence="5"/>
<dbReference type="AlphaFoldDB" id="A0A7X6FNG0"/>
<name>A0A7X6FNG0_9HYPH</name>